<dbReference type="Proteomes" id="UP000037069">
    <property type="component" value="Unassembled WGS sequence"/>
</dbReference>
<dbReference type="EMBL" id="JRES01000368">
    <property type="protein sequence ID" value="KNC31897.1"/>
    <property type="molecule type" value="Genomic_DNA"/>
</dbReference>
<name>A0A0L0CI75_LUCCU</name>
<reference evidence="1 2" key="1">
    <citation type="journal article" date="2015" name="Nat. Commun.">
        <title>Lucilia cuprina genome unlocks parasitic fly biology to underpin future interventions.</title>
        <authorList>
            <person name="Anstead C.A."/>
            <person name="Korhonen P.K."/>
            <person name="Young N.D."/>
            <person name="Hall R.S."/>
            <person name="Jex A.R."/>
            <person name="Murali S.C."/>
            <person name="Hughes D.S."/>
            <person name="Lee S.F."/>
            <person name="Perry T."/>
            <person name="Stroehlein A.J."/>
            <person name="Ansell B.R."/>
            <person name="Breugelmans B."/>
            <person name="Hofmann A."/>
            <person name="Qu J."/>
            <person name="Dugan S."/>
            <person name="Lee S.L."/>
            <person name="Chao H."/>
            <person name="Dinh H."/>
            <person name="Han Y."/>
            <person name="Doddapaneni H.V."/>
            <person name="Worley K.C."/>
            <person name="Muzny D.M."/>
            <person name="Ioannidis P."/>
            <person name="Waterhouse R.M."/>
            <person name="Zdobnov E.M."/>
            <person name="James P.J."/>
            <person name="Bagnall N.H."/>
            <person name="Kotze A.C."/>
            <person name="Gibbs R.A."/>
            <person name="Richards S."/>
            <person name="Batterham P."/>
            <person name="Gasser R.B."/>
        </authorList>
    </citation>
    <scope>NUCLEOTIDE SEQUENCE [LARGE SCALE GENOMIC DNA]</scope>
    <source>
        <strain evidence="1 2">LS</strain>
        <tissue evidence="1">Full body</tissue>
    </source>
</reference>
<accession>A0A0L0CI75</accession>
<dbReference type="AlphaFoldDB" id="A0A0L0CI75"/>
<organism evidence="1 2">
    <name type="scientific">Lucilia cuprina</name>
    <name type="common">Green bottle fly</name>
    <name type="synonym">Australian sheep blowfly</name>
    <dbReference type="NCBI Taxonomy" id="7375"/>
    <lineage>
        <taxon>Eukaryota</taxon>
        <taxon>Metazoa</taxon>
        <taxon>Ecdysozoa</taxon>
        <taxon>Arthropoda</taxon>
        <taxon>Hexapoda</taxon>
        <taxon>Insecta</taxon>
        <taxon>Pterygota</taxon>
        <taxon>Neoptera</taxon>
        <taxon>Endopterygota</taxon>
        <taxon>Diptera</taxon>
        <taxon>Brachycera</taxon>
        <taxon>Muscomorpha</taxon>
        <taxon>Oestroidea</taxon>
        <taxon>Calliphoridae</taxon>
        <taxon>Luciliinae</taxon>
        <taxon>Lucilia</taxon>
    </lineage>
</organism>
<sequence>MSCGIAEFVALLEHISLTRKLIYFCSKRGNVEEIGNLTAAKQRLSTAAKIIKTPIHNPKDNAVVFDEYLINVFQPNPTKNNIVLGELHVQLKTDTDLINSLPNNYGTDIQRTTDYLRRVKASPLTGTKHRLDKRVHNGRWKPIIVQGQYCAQLRSKSRTAGQP</sequence>
<proteinExistence type="predicted"/>
<gene>
    <name evidence="1" type="ORF">FF38_09599</name>
</gene>
<comment type="caution">
    <text evidence="1">The sequence shown here is derived from an EMBL/GenBank/DDBJ whole genome shotgun (WGS) entry which is preliminary data.</text>
</comment>
<evidence type="ECO:0000313" key="2">
    <source>
        <dbReference type="Proteomes" id="UP000037069"/>
    </source>
</evidence>
<keyword evidence="2" id="KW-1185">Reference proteome</keyword>
<evidence type="ECO:0000313" key="1">
    <source>
        <dbReference type="EMBL" id="KNC31897.1"/>
    </source>
</evidence>
<protein>
    <submittedName>
        <fullName evidence="1">Uncharacterized protein</fullName>
    </submittedName>
</protein>